<proteinExistence type="inferred from homology"/>
<dbReference type="AlphaFoldDB" id="I3CBM6"/>
<dbReference type="NCBIfam" id="TIGR00251">
    <property type="entry name" value="DUF167 family protein"/>
    <property type="match status" value="1"/>
</dbReference>
<dbReference type="Gene3D" id="3.30.1200.10">
    <property type="entry name" value="YggU-like"/>
    <property type="match status" value="1"/>
</dbReference>
<dbReference type="PANTHER" id="PTHR13420:SF7">
    <property type="entry name" value="UPF0235 PROTEIN C15ORF40"/>
    <property type="match status" value="1"/>
</dbReference>
<dbReference type="Proteomes" id="UP000005744">
    <property type="component" value="Unassembled WGS sequence"/>
</dbReference>
<organism evidence="3 4">
    <name type="scientific">Beggiatoa alba B18LD</name>
    <dbReference type="NCBI Taxonomy" id="395493"/>
    <lineage>
        <taxon>Bacteria</taxon>
        <taxon>Pseudomonadati</taxon>
        <taxon>Pseudomonadota</taxon>
        <taxon>Gammaproteobacteria</taxon>
        <taxon>Thiotrichales</taxon>
        <taxon>Thiotrichaceae</taxon>
        <taxon>Beggiatoa</taxon>
    </lineage>
</organism>
<protein>
    <recommendedName>
        <fullName evidence="2">UPF0235 protein BegalDRAFT_0095</fullName>
    </recommendedName>
</protein>
<dbReference type="eggNOG" id="COG1872">
    <property type="taxonomic scope" value="Bacteria"/>
</dbReference>
<dbReference type="InterPro" id="IPR036591">
    <property type="entry name" value="YggU-like_sf"/>
</dbReference>
<reference evidence="3 4" key="1">
    <citation type="submission" date="2011-11" db="EMBL/GenBank/DDBJ databases">
        <title>Improved High-Quality Draft sequence of Beggiatoa alba B18lD.</title>
        <authorList>
            <consortium name="US DOE Joint Genome Institute"/>
            <person name="Lucas S."/>
            <person name="Han J."/>
            <person name="Lapidus A."/>
            <person name="Cheng J.-F."/>
            <person name="Goodwin L."/>
            <person name="Pitluck S."/>
            <person name="Peters L."/>
            <person name="Mikhailova N."/>
            <person name="Held B."/>
            <person name="Detter J.C."/>
            <person name="Han C."/>
            <person name="Tapia R."/>
            <person name="Land M."/>
            <person name="Hauser L."/>
            <person name="Kyrpides N."/>
            <person name="Ivanova N."/>
            <person name="Pagani I."/>
            <person name="Samuel K."/>
            <person name="Teske A."/>
            <person name="Mueller J."/>
            <person name="Woyke T."/>
        </authorList>
    </citation>
    <scope>NUCLEOTIDE SEQUENCE [LARGE SCALE GENOMIC DNA]</scope>
    <source>
        <strain evidence="3 4">B18LD</strain>
    </source>
</reference>
<dbReference type="SMART" id="SM01152">
    <property type="entry name" value="DUF167"/>
    <property type="match status" value="1"/>
</dbReference>
<dbReference type="HAMAP" id="MF_00634">
    <property type="entry name" value="UPF0235"/>
    <property type="match status" value="1"/>
</dbReference>
<dbReference type="HOGENOM" id="CLU_130694_5_0_6"/>
<evidence type="ECO:0000313" key="4">
    <source>
        <dbReference type="Proteomes" id="UP000005744"/>
    </source>
</evidence>
<accession>I3CBM6</accession>
<dbReference type="SUPFAM" id="SSF69786">
    <property type="entry name" value="YggU-like"/>
    <property type="match status" value="1"/>
</dbReference>
<dbReference type="EMBL" id="JH600070">
    <property type="protein sequence ID" value="EIJ41019.1"/>
    <property type="molecule type" value="Genomic_DNA"/>
</dbReference>
<evidence type="ECO:0000313" key="3">
    <source>
        <dbReference type="EMBL" id="EIJ41019.1"/>
    </source>
</evidence>
<name>I3CBM6_9GAMM</name>
<evidence type="ECO:0000256" key="2">
    <source>
        <dbReference type="HAMAP-Rule" id="MF_00634"/>
    </source>
</evidence>
<sequence length="95" mass="10738">MTFYRWDGADLILSVHVQPRASQTNIVGVHQDRLKIRTTATPVDGQANAELIKLLAKTFGVAKSHITLLQGDTSREKRFKIQSPRQLPPFIEKNE</sequence>
<dbReference type="STRING" id="395493.BegalDRAFT_0095"/>
<gene>
    <name evidence="3" type="ORF">BegalDRAFT_0095</name>
</gene>
<comment type="similarity">
    <text evidence="1 2">Belongs to the UPF0235 family.</text>
</comment>
<evidence type="ECO:0000256" key="1">
    <source>
        <dbReference type="ARBA" id="ARBA00010364"/>
    </source>
</evidence>
<dbReference type="InterPro" id="IPR003746">
    <property type="entry name" value="DUF167"/>
</dbReference>
<dbReference type="PANTHER" id="PTHR13420">
    <property type="entry name" value="UPF0235 PROTEIN C15ORF40"/>
    <property type="match status" value="1"/>
</dbReference>
<dbReference type="Pfam" id="PF02594">
    <property type="entry name" value="DUF167"/>
    <property type="match status" value="1"/>
</dbReference>
<keyword evidence="4" id="KW-1185">Reference proteome</keyword>
<dbReference type="OrthoDB" id="9800587at2"/>
<dbReference type="RefSeq" id="WP_002682574.1">
    <property type="nucleotide sequence ID" value="NZ_JH600070.1"/>
</dbReference>
<dbReference type="GO" id="GO:0005737">
    <property type="term" value="C:cytoplasm"/>
    <property type="evidence" value="ECO:0007669"/>
    <property type="project" value="TreeGrafter"/>
</dbReference>